<organism evidence="2 3">
    <name type="scientific">Paenibacillus aurantiacus</name>
    <dbReference type="NCBI Taxonomy" id="1936118"/>
    <lineage>
        <taxon>Bacteria</taxon>
        <taxon>Bacillati</taxon>
        <taxon>Bacillota</taxon>
        <taxon>Bacilli</taxon>
        <taxon>Bacillales</taxon>
        <taxon>Paenibacillaceae</taxon>
        <taxon>Paenibacillus</taxon>
    </lineage>
</organism>
<name>A0ABV5L037_9BACL</name>
<dbReference type="InterPro" id="IPR041657">
    <property type="entry name" value="HTH_17"/>
</dbReference>
<comment type="caution">
    <text evidence="2">The sequence shown here is derived from an EMBL/GenBank/DDBJ whole genome shotgun (WGS) entry which is preliminary data.</text>
</comment>
<keyword evidence="3" id="KW-1185">Reference proteome</keyword>
<evidence type="ECO:0000313" key="3">
    <source>
        <dbReference type="Proteomes" id="UP001589747"/>
    </source>
</evidence>
<evidence type="ECO:0000313" key="2">
    <source>
        <dbReference type="EMBL" id="MFB9330043.1"/>
    </source>
</evidence>
<dbReference type="RefSeq" id="WP_377500861.1">
    <property type="nucleotide sequence ID" value="NZ_JBHMDO010000047.1"/>
</dbReference>
<dbReference type="Pfam" id="PF12728">
    <property type="entry name" value="HTH_17"/>
    <property type="match status" value="1"/>
</dbReference>
<gene>
    <name evidence="2" type="ORF">ACFFSY_29220</name>
</gene>
<sequence length="66" mass="7755">MAEEANKKNSLDDYPEVLEVHHIKEYMGIGKDQAYELVRSGQFHVVKAGRSYRVAREVFRRWFLGV</sequence>
<protein>
    <submittedName>
        <fullName evidence="2">Helix-turn-helix domain-containing protein</fullName>
    </submittedName>
</protein>
<dbReference type="EMBL" id="JBHMDO010000047">
    <property type="protein sequence ID" value="MFB9330043.1"/>
    <property type="molecule type" value="Genomic_DNA"/>
</dbReference>
<dbReference type="Proteomes" id="UP001589747">
    <property type="component" value="Unassembled WGS sequence"/>
</dbReference>
<accession>A0ABV5L037</accession>
<evidence type="ECO:0000259" key="1">
    <source>
        <dbReference type="Pfam" id="PF12728"/>
    </source>
</evidence>
<proteinExistence type="predicted"/>
<feature type="domain" description="Helix-turn-helix" evidence="1">
    <location>
        <begin position="24"/>
        <end position="63"/>
    </location>
</feature>
<reference evidence="2 3" key="1">
    <citation type="submission" date="2024-09" db="EMBL/GenBank/DDBJ databases">
        <authorList>
            <person name="Sun Q."/>
            <person name="Mori K."/>
        </authorList>
    </citation>
    <scope>NUCLEOTIDE SEQUENCE [LARGE SCALE GENOMIC DNA]</scope>
    <source>
        <strain evidence="2 3">TISTR 2452</strain>
    </source>
</reference>